<proteinExistence type="predicted"/>
<keyword evidence="2" id="KW-1185">Reference proteome</keyword>
<evidence type="ECO:0000313" key="2">
    <source>
        <dbReference type="Proteomes" id="UP000664521"/>
    </source>
</evidence>
<organism evidence="1 2">
    <name type="scientific">Heterodermia speciosa</name>
    <dbReference type="NCBI Taxonomy" id="116794"/>
    <lineage>
        <taxon>Eukaryota</taxon>
        <taxon>Fungi</taxon>
        <taxon>Dikarya</taxon>
        <taxon>Ascomycota</taxon>
        <taxon>Pezizomycotina</taxon>
        <taxon>Lecanoromycetes</taxon>
        <taxon>OSLEUM clade</taxon>
        <taxon>Lecanoromycetidae</taxon>
        <taxon>Caliciales</taxon>
        <taxon>Physciaceae</taxon>
        <taxon>Heterodermia</taxon>
    </lineage>
</organism>
<evidence type="ECO:0000313" key="1">
    <source>
        <dbReference type="EMBL" id="CAF9929135.1"/>
    </source>
</evidence>
<comment type="caution">
    <text evidence="1">The sequence shown here is derived from an EMBL/GenBank/DDBJ whole genome shotgun (WGS) entry which is preliminary data.</text>
</comment>
<reference evidence="1" key="1">
    <citation type="submission" date="2021-03" db="EMBL/GenBank/DDBJ databases">
        <authorList>
            <person name="Tagirdzhanova G."/>
        </authorList>
    </citation>
    <scope>NUCLEOTIDE SEQUENCE</scope>
</reference>
<dbReference type="OrthoDB" id="3344043at2759"/>
<dbReference type="Proteomes" id="UP000664521">
    <property type="component" value="Unassembled WGS sequence"/>
</dbReference>
<gene>
    <name evidence="1" type="ORF">HETSPECPRED_007294</name>
</gene>
<dbReference type="EMBL" id="CAJPDS010000050">
    <property type="protein sequence ID" value="CAF9929135.1"/>
    <property type="molecule type" value="Genomic_DNA"/>
</dbReference>
<accession>A0A8H3IV01</accession>
<dbReference type="AlphaFoldDB" id="A0A8H3IV01"/>
<name>A0A8H3IV01_9LECA</name>
<protein>
    <submittedName>
        <fullName evidence="1">Uncharacterized protein</fullName>
    </submittedName>
</protein>
<sequence length="767" mass="84302">MDLSIGRGTGFAQQGQVDWVALGSNTVSATVAVFARLAAAKLDVQTVAIGHALSGSFKLSITGQKRIQTALAGLKWYSSMNDVLWFGFGVQHPIRHLERTENGYSCIALCGALSTISRDPEAAAVILREFADINGAPRDLRPSLQQWHNLVKVCSGSLVSTKFESIANQYMLLSGTLRGSNGTKIGEPHDVALALNAIGRLSRGKIAAITLAGGAICGWLAAFAHVFMDLDIELQDSEKNLLTKTVAEDKRVHIVVLFGETTSPIVQLSSTSYYIRDVTTFMKGSYSLQTGRIPWDEVIQRSFGSLGTELLEAKRDFGALIGSAARIFDAVAHNDKDVTKLLERDLEEITGLADVFEFLKGWIGYNVESFGHGYVNFAMERFHELKELQDIIEPCLDHPVHRAWAEYQAASLKLTQICSCEKCGQGHILGARSRCIYRLGEFIIILMWQLSLIDVSSMIQPTHQGLETLYHAWSHGFSSRPTSRPTTTRVGSIAVLLCHLRAVTFYEAAKFLFAGYGDRIVIGRSATRSVVESSQLFPAHATQGLCFFVDTLVEISDRPETRKFLHILPGTIEGPSGTHFDLIEDGDTINEYQEDELKPLEDYTILEKGSKIPLESRLLAQESLLDISASIQFSGPKGNIFIGPMKLQRAILKSVGRIQCSGRGCGLITLPESSKNKIMVLDDGTITSREDWSPKWTVFLRNLTGNKLARCISVTMPLEADSPLGLGIDGYLCYGDYPTILLRRDECIPCCIRAGLSFQAAFTCITL</sequence>